<dbReference type="RefSeq" id="XP_040759953.1">
    <property type="nucleotide sequence ID" value="XM_040902442.1"/>
</dbReference>
<dbReference type="InParanoid" id="A0A165C4Z5"/>
<proteinExistence type="predicted"/>
<protein>
    <submittedName>
        <fullName evidence="1">Uncharacterized protein</fullName>
    </submittedName>
</protein>
<dbReference type="AlphaFoldDB" id="A0A165C4Z5"/>
<sequence>MLLRDGTLHFMYVRLCRSALSRLCSSTQNRYSASASIFLVPMTSILVSRFILNLCQVSLGSVGLNTISHSTLNTPDLPSRLLGNIGAELQNTSLVFEDIEDNMEDEQGITEGCETYELAQVQ</sequence>
<name>A0A165C4Z5_9APHY</name>
<evidence type="ECO:0000313" key="1">
    <source>
        <dbReference type="EMBL" id="KZT02213.1"/>
    </source>
</evidence>
<keyword evidence="2" id="KW-1185">Reference proteome</keyword>
<dbReference type="Proteomes" id="UP000076871">
    <property type="component" value="Unassembled WGS sequence"/>
</dbReference>
<dbReference type="OrthoDB" id="2804213at2759"/>
<accession>A0A165C4Z5</accession>
<gene>
    <name evidence="1" type="ORF">LAESUDRAFT_431460</name>
</gene>
<organism evidence="1 2">
    <name type="scientific">Laetiporus sulphureus 93-53</name>
    <dbReference type="NCBI Taxonomy" id="1314785"/>
    <lineage>
        <taxon>Eukaryota</taxon>
        <taxon>Fungi</taxon>
        <taxon>Dikarya</taxon>
        <taxon>Basidiomycota</taxon>
        <taxon>Agaricomycotina</taxon>
        <taxon>Agaricomycetes</taxon>
        <taxon>Polyporales</taxon>
        <taxon>Laetiporus</taxon>
    </lineage>
</organism>
<dbReference type="EMBL" id="KV427654">
    <property type="protein sequence ID" value="KZT02213.1"/>
    <property type="molecule type" value="Genomic_DNA"/>
</dbReference>
<evidence type="ECO:0000313" key="2">
    <source>
        <dbReference type="Proteomes" id="UP000076871"/>
    </source>
</evidence>
<dbReference type="GeneID" id="63819473"/>
<reference evidence="1 2" key="1">
    <citation type="journal article" date="2016" name="Mol. Biol. Evol.">
        <title>Comparative Genomics of Early-Diverging Mushroom-Forming Fungi Provides Insights into the Origins of Lignocellulose Decay Capabilities.</title>
        <authorList>
            <person name="Nagy L.G."/>
            <person name="Riley R."/>
            <person name="Tritt A."/>
            <person name="Adam C."/>
            <person name="Daum C."/>
            <person name="Floudas D."/>
            <person name="Sun H."/>
            <person name="Yadav J.S."/>
            <person name="Pangilinan J."/>
            <person name="Larsson K.H."/>
            <person name="Matsuura K."/>
            <person name="Barry K."/>
            <person name="Labutti K."/>
            <person name="Kuo R."/>
            <person name="Ohm R.A."/>
            <person name="Bhattacharya S.S."/>
            <person name="Shirouzu T."/>
            <person name="Yoshinaga Y."/>
            <person name="Martin F.M."/>
            <person name="Grigoriev I.V."/>
            <person name="Hibbett D.S."/>
        </authorList>
    </citation>
    <scope>NUCLEOTIDE SEQUENCE [LARGE SCALE GENOMIC DNA]</scope>
    <source>
        <strain evidence="1 2">93-53</strain>
    </source>
</reference>